<dbReference type="FunFam" id="2.30.42.10:FF:000063">
    <property type="entry name" value="Peptidase, S41 family"/>
    <property type="match status" value="1"/>
</dbReference>
<dbReference type="AlphaFoldDB" id="A0A2H0V569"/>
<dbReference type="InterPro" id="IPR004447">
    <property type="entry name" value="Peptidase_S41A"/>
</dbReference>
<dbReference type="EMBL" id="PFAP01000013">
    <property type="protein sequence ID" value="PIR94218.1"/>
    <property type="molecule type" value="Genomic_DNA"/>
</dbReference>
<reference evidence="9" key="1">
    <citation type="submission" date="2017-09" db="EMBL/GenBank/DDBJ databases">
        <title>Depth-based differentiation of microbial function through sediment-hosted aquifers and enrichment of novel symbionts in the deep terrestrial subsurface.</title>
        <authorList>
            <person name="Probst A.J."/>
            <person name="Ladd B."/>
            <person name="Jarett J.K."/>
            <person name="Geller-Mcgrath D.E."/>
            <person name="Sieber C.M.K."/>
            <person name="Emerson J.B."/>
            <person name="Anantharaman K."/>
            <person name="Thomas B.C."/>
            <person name="Malmstrom R."/>
            <person name="Stieglmeier M."/>
            <person name="Klingl A."/>
            <person name="Woyke T."/>
            <person name="Ryan C.M."/>
            <person name="Banfield J.F."/>
        </authorList>
    </citation>
    <scope>NUCLEOTIDE SEQUENCE [LARGE SCALE GENOMIC DNA]</scope>
</reference>
<dbReference type="SUPFAM" id="SSF50156">
    <property type="entry name" value="PDZ domain-like"/>
    <property type="match status" value="1"/>
</dbReference>
<dbReference type="Gene3D" id="2.30.42.10">
    <property type="match status" value="1"/>
</dbReference>
<dbReference type="PANTHER" id="PTHR32060:SF22">
    <property type="entry name" value="CARBOXYL-TERMINAL-PROCESSING PEPTIDASE 3, CHLOROPLASTIC"/>
    <property type="match status" value="1"/>
</dbReference>
<dbReference type="GO" id="GO:0007165">
    <property type="term" value="P:signal transduction"/>
    <property type="evidence" value="ECO:0007669"/>
    <property type="project" value="TreeGrafter"/>
</dbReference>
<dbReference type="GO" id="GO:0006508">
    <property type="term" value="P:proteolysis"/>
    <property type="evidence" value="ECO:0007669"/>
    <property type="project" value="UniProtKB-KW"/>
</dbReference>
<dbReference type="InterPro" id="IPR005151">
    <property type="entry name" value="Tail-specific_protease"/>
</dbReference>
<evidence type="ECO:0000256" key="2">
    <source>
        <dbReference type="ARBA" id="ARBA00022670"/>
    </source>
</evidence>
<dbReference type="SMART" id="SM00245">
    <property type="entry name" value="TSPc"/>
    <property type="match status" value="1"/>
</dbReference>
<keyword evidence="6" id="KW-1133">Transmembrane helix</keyword>
<dbReference type="PANTHER" id="PTHR32060">
    <property type="entry name" value="TAIL-SPECIFIC PROTEASE"/>
    <property type="match status" value="1"/>
</dbReference>
<evidence type="ECO:0000256" key="1">
    <source>
        <dbReference type="ARBA" id="ARBA00009179"/>
    </source>
</evidence>
<keyword evidence="4 5" id="KW-0720">Serine protease</keyword>
<dbReference type="Pfam" id="PF22694">
    <property type="entry name" value="CtpB_N-like"/>
    <property type="match status" value="1"/>
</dbReference>
<evidence type="ECO:0000259" key="7">
    <source>
        <dbReference type="PROSITE" id="PS50106"/>
    </source>
</evidence>
<dbReference type="InterPro" id="IPR041489">
    <property type="entry name" value="PDZ_6"/>
</dbReference>
<organism evidence="8 9">
    <name type="scientific">Candidatus Falkowbacteria bacterium CG10_big_fil_rev_8_21_14_0_10_39_11</name>
    <dbReference type="NCBI Taxonomy" id="1974565"/>
    <lineage>
        <taxon>Bacteria</taxon>
        <taxon>Candidatus Falkowiibacteriota</taxon>
    </lineage>
</organism>
<keyword evidence="2 5" id="KW-0645">Protease</keyword>
<dbReference type="GO" id="GO:0030288">
    <property type="term" value="C:outer membrane-bounded periplasmic space"/>
    <property type="evidence" value="ECO:0007669"/>
    <property type="project" value="TreeGrafter"/>
</dbReference>
<keyword evidence="6" id="KW-0812">Transmembrane</keyword>
<evidence type="ECO:0000313" key="8">
    <source>
        <dbReference type="EMBL" id="PIR94218.1"/>
    </source>
</evidence>
<dbReference type="Gene3D" id="3.90.226.10">
    <property type="entry name" value="2-enoyl-CoA Hydratase, Chain A, domain 1"/>
    <property type="match status" value="1"/>
</dbReference>
<dbReference type="PROSITE" id="PS50106">
    <property type="entry name" value="PDZ"/>
    <property type="match status" value="1"/>
</dbReference>
<comment type="similarity">
    <text evidence="1 5">Belongs to the peptidase S41A family.</text>
</comment>
<dbReference type="Proteomes" id="UP000229901">
    <property type="component" value="Unassembled WGS sequence"/>
</dbReference>
<accession>A0A2H0V569</accession>
<protein>
    <recommendedName>
        <fullName evidence="7">PDZ domain-containing protein</fullName>
    </recommendedName>
</protein>
<proteinExistence type="inferred from homology"/>
<dbReference type="GO" id="GO:0008236">
    <property type="term" value="F:serine-type peptidase activity"/>
    <property type="evidence" value="ECO:0007669"/>
    <property type="project" value="UniProtKB-KW"/>
</dbReference>
<dbReference type="CDD" id="cd06782">
    <property type="entry name" value="cpPDZ_CPP-like"/>
    <property type="match status" value="1"/>
</dbReference>
<evidence type="ECO:0000256" key="4">
    <source>
        <dbReference type="ARBA" id="ARBA00022825"/>
    </source>
</evidence>
<dbReference type="Pfam" id="PF17820">
    <property type="entry name" value="PDZ_6"/>
    <property type="match status" value="1"/>
</dbReference>
<comment type="caution">
    <text evidence="8">The sequence shown here is derived from an EMBL/GenBank/DDBJ whole genome shotgun (WGS) entry which is preliminary data.</text>
</comment>
<dbReference type="InterPro" id="IPR055210">
    <property type="entry name" value="CtpA/B_N"/>
</dbReference>
<name>A0A2H0V569_9BACT</name>
<evidence type="ECO:0000256" key="5">
    <source>
        <dbReference type="RuleBase" id="RU004404"/>
    </source>
</evidence>
<dbReference type="CDD" id="cd07560">
    <property type="entry name" value="Peptidase_S41_CPP"/>
    <property type="match status" value="1"/>
</dbReference>
<gene>
    <name evidence="8" type="ORF">COT97_02545</name>
</gene>
<feature type="domain" description="PDZ" evidence="7">
    <location>
        <begin position="128"/>
        <end position="196"/>
    </location>
</feature>
<dbReference type="SUPFAM" id="SSF52096">
    <property type="entry name" value="ClpP/crotonase"/>
    <property type="match status" value="1"/>
</dbReference>
<keyword evidence="3 5" id="KW-0378">Hydrolase</keyword>
<dbReference type="SMART" id="SM00228">
    <property type="entry name" value="PDZ"/>
    <property type="match status" value="1"/>
</dbReference>
<dbReference type="NCBIfam" id="TIGR00225">
    <property type="entry name" value="prc"/>
    <property type="match status" value="1"/>
</dbReference>
<evidence type="ECO:0000313" key="9">
    <source>
        <dbReference type="Proteomes" id="UP000229901"/>
    </source>
</evidence>
<sequence>MMNKKLLLLFMNDYQSQLKQTMGKVKNFAIWYILLLAVIISFGVGFVVGRVKLGSNSNIANYYQTALAQEDLPSIFDGDLVKTVWGMLQEDFIKKDTIDPAKMYYGAIQGFVKGADDPYTTFMDPEQTAEFQADINAEFDGIGAEIGIRDDRLTIVAPMPNSPAEKAGLLPGDKVYAIDDIDTTNMSMDKAVKLIRGPRGTDVKLLVLRDEQSSIDIVVTRDKIEIASVEWEFRSDNILYIKISNFYRDTDDQMDKIFSEMRQHDVSGIVLDMRNNPGGILSEANYIASQWLNSDEVIVVERFSDGREVQYRADAAAPFRDIPTVVLVNIGSASGSEIVAGALQDHGQAEIIGEQTFGKGSVQELRQLPDGSSLKITTALWLTPNENSINEVGVTPDQEVEMTYEDYLEERDPQMDKALELIKN</sequence>
<dbReference type="InterPro" id="IPR029045">
    <property type="entry name" value="ClpP/crotonase-like_dom_sf"/>
</dbReference>
<keyword evidence="6" id="KW-0472">Membrane</keyword>
<dbReference type="Gene3D" id="3.30.750.44">
    <property type="match status" value="1"/>
</dbReference>
<feature type="transmembrane region" description="Helical" evidence="6">
    <location>
        <begin position="28"/>
        <end position="48"/>
    </location>
</feature>
<dbReference type="InterPro" id="IPR001478">
    <property type="entry name" value="PDZ"/>
</dbReference>
<evidence type="ECO:0000256" key="3">
    <source>
        <dbReference type="ARBA" id="ARBA00022801"/>
    </source>
</evidence>
<dbReference type="GO" id="GO:0004175">
    <property type="term" value="F:endopeptidase activity"/>
    <property type="evidence" value="ECO:0007669"/>
    <property type="project" value="TreeGrafter"/>
</dbReference>
<evidence type="ECO:0000256" key="6">
    <source>
        <dbReference type="SAM" id="Phobius"/>
    </source>
</evidence>
<dbReference type="InterPro" id="IPR036034">
    <property type="entry name" value="PDZ_sf"/>
</dbReference>
<dbReference type="Pfam" id="PF03572">
    <property type="entry name" value="Peptidase_S41"/>
    <property type="match status" value="1"/>
</dbReference>